<feature type="non-terminal residue" evidence="3">
    <location>
        <position position="1"/>
    </location>
</feature>
<evidence type="ECO:0000313" key="3">
    <source>
        <dbReference type="EMBL" id="PAA91750.1"/>
    </source>
</evidence>
<comment type="caution">
    <text evidence="3">The sequence shown here is derived from an EMBL/GenBank/DDBJ whole genome shotgun (WGS) entry which is preliminary data.</text>
</comment>
<dbReference type="SMART" id="SM00394">
    <property type="entry name" value="RIIa"/>
    <property type="match status" value="1"/>
</dbReference>
<sequence>CHSSTAQVPAGFRELLQDFAVAVLRQSPDDAVEFAIEYFTRLRIGRMSSQKPVEAPWRRQPRRSNRTRRRRCHRKTSTKTSRRLRRLRLVAALAGWRWPARASTGEGGPGRCGQAHCDAPEVRRAATSAQPGRVSHCAVPVPRRGPEA</sequence>
<feature type="region of interest" description="Disordered" evidence="1">
    <location>
        <begin position="49"/>
        <end position="81"/>
    </location>
</feature>
<proteinExistence type="predicted"/>
<protein>
    <recommendedName>
        <fullName evidence="2">RIIa domain-containing protein</fullName>
    </recommendedName>
</protein>
<keyword evidence="4" id="KW-1185">Reference proteome</keyword>
<feature type="domain" description="RIIa" evidence="2">
    <location>
        <begin position="10"/>
        <end position="47"/>
    </location>
</feature>
<dbReference type="FunFam" id="1.20.890.10:FF:000002">
    <property type="entry name" value="cAMP-dependent protein kinase type II-alpha regulatory subunit"/>
    <property type="match status" value="1"/>
</dbReference>
<dbReference type="Pfam" id="PF02197">
    <property type="entry name" value="RIIa"/>
    <property type="match status" value="1"/>
</dbReference>
<dbReference type="SUPFAM" id="SSF47391">
    <property type="entry name" value="Dimerization-anchoring domain of cAMP-dependent PK regulatory subunit"/>
    <property type="match status" value="1"/>
</dbReference>
<name>A0A267H0C3_9PLAT</name>
<dbReference type="EMBL" id="NIVC01000075">
    <property type="protein sequence ID" value="PAA91750.1"/>
    <property type="molecule type" value="Genomic_DNA"/>
</dbReference>
<evidence type="ECO:0000256" key="1">
    <source>
        <dbReference type="SAM" id="MobiDB-lite"/>
    </source>
</evidence>
<organism evidence="3 4">
    <name type="scientific">Macrostomum lignano</name>
    <dbReference type="NCBI Taxonomy" id="282301"/>
    <lineage>
        <taxon>Eukaryota</taxon>
        <taxon>Metazoa</taxon>
        <taxon>Spiralia</taxon>
        <taxon>Lophotrochozoa</taxon>
        <taxon>Platyhelminthes</taxon>
        <taxon>Rhabditophora</taxon>
        <taxon>Macrostomorpha</taxon>
        <taxon>Macrostomida</taxon>
        <taxon>Macrostomidae</taxon>
        <taxon>Macrostomum</taxon>
    </lineage>
</organism>
<dbReference type="InterPro" id="IPR003117">
    <property type="entry name" value="cAMP_dep_PK_reg_su_I/II_a/b"/>
</dbReference>
<evidence type="ECO:0000259" key="2">
    <source>
        <dbReference type="SMART" id="SM00394"/>
    </source>
</evidence>
<feature type="compositionally biased region" description="Basic residues" evidence="1">
    <location>
        <begin position="59"/>
        <end position="81"/>
    </location>
</feature>
<evidence type="ECO:0000313" key="4">
    <source>
        <dbReference type="Proteomes" id="UP000215902"/>
    </source>
</evidence>
<accession>A0A267H0C3</accession>
<reference evidence="3 4" key="1">
    <citation type="submission" date="2017-06" db="EMBL/GenBank/DDBJ databases">
        <title>A platform for efficient transgenesis in Macrostomum lignano, a flatworm model organism for stem cell research.</title>
        <authorList>
            <person name="Berezikov E."/>
        </authorList>
    </citation>
    <scope>NUCLEOTIDE SEQUENCE [LARGE SCALE GENOMIC DNA]</scope>
    <source>
        <strain evidence="3">DV1</strain>
        <tissue evidence="3">Whole organism</tissue>
    </source>
</reference>
<dbReference type="STRING" id="282301.A0A267H0C3"/>
<dbReference type="Proteomes" id="UP000215902">
    <property type="component" value="Unassembled WGS sequence"/>
</dbReference>
<gene>
    <name evidence="3" type="ORF">BOX15_Mlig033844g3</name>
</gene>
<feature type="region of interest" description="Disordered" evidence="1">
    <location>
        <begin position="125"/>
        <end position="148"/>
    </location>
</feature>
<dbReference type="CDD" id="cd12099">
    <property type="entry name" value="DD_RII_PKA"/>
    <property type="match status" value="1"/>
</dbReference>
<dbReference type="Gene3D" id="1.20.890.10">
    <property type="entry name" value="cAMP-dependent protein kinase regulatory subunit, dimerization-anchoring domain"/>
    <property type="match status" value="1"/>
</dbReference>
<dbReference type="OrthoDB" id="252964at2759"/>
<dbReference type="AlphaFoldDB" id="A0A267H0C3"/>